<organism evidence="9 10">
    <name type="scientific">Panagrellus redivivus</name>
    <name type="common">Microworm</name>
    <dbReference type="NCBI Taxonomy" id="6233"/>
    <lineage>
        <taxon>Eukaryota</taxon>
        <taxon>Metazoa</taxon>
        <taxon>Ecdysozoa</taxon>
        <taxon>Nematoda</taxon>
        <taxon>Chromadorea</taxon>
        <taxon>Rhabditida</taxon>
        <taxon>Tylenchina</taxon>
        <taxon>Panagrolaimomorpha</taxon>
        <taxon>Panagrolaimoidea</taxon>
        <taxon>Panagrolaimidae</taxon>
        <taxon>Panagrellus</taxon>
    </lineage>
</organism>
<keyword evidence="6" id="KW-0175">Coiled coil</keyword>
<sequence length="184" mass="20276">MLGRFTILAMCIVAAYAGALPYNFGGLPEQFKEFLPQEVKDFYAELTPEDKEILKSVALDHEKYENEDQALEALKAKSEKLHTKALTLKKLVTDRIDKLEDGAKAFVKSVIEKLRSIRPAPGAKPDLNVLRSAANDIIEQYKGLGDASKTSLKEAFPKITAVIQNEKFQKIAKGLLSNAGATPN</sequence>
<evidence type="ECO:0000313" key="10">
    <source>
        <dbReference type="WBParaSite" id="Pan_g5797.t1"/>
    </source>
</evidence>
<dbReference type="Proteomes" id="UP000492821">
    <property type="component" value="Unassembled WGS sequence"/>
</dbReference>
<evidence type="ECO:0000256" key="6">
    <source>
        <dbReference type="ARBA" id="ARBA00023054"/>
    </source>
</evidence>
<proteinExistence type="inferred from homology"/>
<dbReference type="GO" id="GO:0008289">
    <property type="term" value="F:lipid binding"/>
    <property type="evidence" value="ECO:0007669"/>
    <property type="project" value="UniProtKB-KW"/>
</dbReference>
<dbReference type="Pfam" id="PF05823">
    <property type="entry name" value="Gp-FAR-1"/>
    <property type="match status" value="1"/>
</dbReference>
<comment type="subcellular location">
    <subcellularLocation>
        <location evidence="1">Secreted</location>
    </subcellularLocation>
</comment>
<dbReference type="Gene3D" id="1.20.120.1100">
    <property type="match status" value="1"/>
</dbReference>
<protein>
    <recommendedName>
        <fullName evidence="3">Fatty-acid and retinol-binding protein 1</fullName>
    </recommendedName>
</protein>
<dbReference type="InterPro" id="IPR008632">
    <property type="entry name" value="Gp-FAR-1"/>
</dbReference>
<evidence type="ECO:0000256" key="1">
    <source>
        <dbReference type="ARBA" id="ARBA00004613"/>
    </source>
</evidence>
<keyword evidence="9" id="KW-1185">Reference proteome</keyword>
<dbReference type="PANTHER" id="PTHR31418">
    <property type="entry name" value="FATTY-ACID AND RETINOL-BINDING PROTEIN 1"/>
    <property type="match status" value="1"/>
</dbReference>
<reference evidence="10" key="2">
    <citation type="submission" date="2020-10" db="UniProtKB">
        <authorList>
            <consortium name="WormBaseParasite"/>
        </authorList>
    </citation>
    <scope>IDENTIFICATION</scope>
</reference>
<evidence type="ECO:0000256" key="3">
    <source>
        <dbReference type="ARBA" id="ARBA00017453"/>
    </source>
</evidence>
<evidence type="ECO:0000256" key="4">
    <source>
        <dbReference type="ARBA" id="ARBA00022525"/>
    </source>
</evidence>
<accession>A0A7E4W394</accession>
<comment type="similarity">
    <text evidence="2">Belongs to the fatty-acid and retinol-binding protein (FARBP) family.</text>
</comment>
<keyword evidence="4" id="KW-0964">Secreted</keyword>
<evidence type="ECO:0000256" key="2">
    <source>
        <dbReference type="ARBA" id="ARBA00006648"/>
    </source>
</evidence>
<keyword evidence="5 8" id="KW-0732">Signal</keyword>
<evidence type="ECO:0000256" key="7">
    <source>
        <dbReference type="ARBA" id="ARBA00023121"/>
    </source>
</evidence>
<dbReference type="PANTHER" id="PTHR31418:SF7">
    <property type="entry name" value="FATTY-ACID AND RETINOL-BINDING PROTEIN 1"/>
    <property type="match status" value="1"/>
</dbReference>
<feature type="signal peptide" evidence="8">
    <location>
        <begin position="1"/>
        <end position="17"/>
    </location>
</feature>
<evidence type="ECO:0000256" key="8">
    <source>
        <dbReference type="SAM" id="SignalP"/>
    </source>
</evidence>
<name>A0A7E4W394_PANRE</name>
<dbReference type="WBParaSite" id="Pan_g5797.t1">
    <property type="protein sequence ID" value="Pan_g5797.t1"/>
    <property type="gene ID" value="Pan_g5797"/>
</dbReference>
<evidence type="ECO:0000256" key="5">
    <source>
        <dbReference type="ARBA" id="ARBA00022729"/>
    </source>
</evidence>
<feature type="chain" id="PRO_5028800406" description="Fatty-acid and retinol-binding protein 1" evidence="8">
    <location>
        <begin position="18"/>
        <end position="184"/>
    </location>
</feature>
<evidence type="ECO:0000313" key="9">
    <source>
        <dbReference type="Proteomes" id="UP000492821"/>
    </source>
</evidence>
<reference evidence="9" key="1">
    <citation type="journal article" date="2013" name="Genetics">
        <title>The draft genome and transcriptome of Panagrellus redivivus are shaped by the harsh demands of a free-living lifestyle.</title>
        <authorList>
            <person name="Srinivasan J."/>
            <person name="Dillman A.R."/>
            <person name="Macchietto M.G."/>
            <person name="Heikkinen L."/>
            <person name="Lakso M."/>
            <person name="Fracchia K.M."/>
            <person name="Antoshechkin I."/>
            <person name="Mortazavi A."/>
            <person name="Wong G."/>
            <person name="Sternberg P.W."/>
        </authorList>
    </citation>
    <scope>NUCLEOTIDE SEQUENCE [LARGE SCALE GENOMIC DNA]</scope>
    <source>
        <strain evidence="9">MT8872</strain>
    </source>
</reference>
<dbReference type="GO" id="GO:0005576">
    <property type="term" value="C:extracellular region"/>
    <property type="evidence" value="ECO:0007669"/>
    <property type="project" value="UniProtKB-SubCell"/>
</dbReference>
<keyword evidence="7" id="KW-0446">Lipid-binding</keyword>
<dbReference type="AlphaFoldDB" id="A0A7E4W394"/>